<dbReference type="AlphaFoldDB" id="A0A0H5Q4Z2"/>
<dbReference type="PROSITE" id="PS51199">
    <property type="entry name" value="SF4_HELICASE"/>
    <property type="match status" value="1"/>
</dbReference>
<evidence type="ECO:0000256" key="3">
    <source>
        <dbReference type="ARBA" id="ARBA00022679"/>
    </source>
</evidence>
<dbReference type="Pfam" id="PF13155">
    <property type="entry name" value="Toprim_2"/>
    <property type="match status" value="1"/>
</dbReference>
<dbReference type="PANTHER" id="PTHR30153:SF2">
    <property type="entry name" value="REPLICATIVE DNA HELICASE"/>
    <property type="match status" value="1"/>
</dbReference>
<accession>A0A0H5Q4Z2</accession>
<evidence type="ECO:0000256" key="7">
    <source>
        <dbReference type="SAM" id="MobiDB-lite"/>
    </source>
</evidence>
<dbReference type="InterPro" id="IPR027417">
    <property type="entry name" value="P-loop_NTPase"/>
</dbReference>
<reference evidence="10" key="1">
    <citation type="submission" date="2015-06" db="EMBL/GenBank/DDBJ databases">
        <authorList>
            <person name="Joergensen T."/>
        </authorList>
    </citation>
    <scope>NUCLEOTIDE SEQUENCE</scope>
    <source>
        <plasmid evidence="10">pRGFK1329</plasmid>
    </source>
</reference>
<sequence length="697" mass="77806">MNREDARQEIRRRVRITDYLEKSKGGLYCCPFCGSGHGTHKTGAVKYYPDTNTICCFGACEKKSYDIFDVYANKYGADYNTALQMLAGEIGIEIDPYRPEGAADQRGAMPGKPAQAPQSDFKQQDDKNTMRQQEAPERGAQERTEGKADYTEYYKVCRERINSPEAASYLSARGISVNTAAAYWIGFDPAADLANAPGGQGENKFPCPRIIIPTTTGHYIGRSISPDTERPFQKMNVKGGSPGIFNRRALYAQDVREVFITEGAFDALSVIEAGAAAVALNSTSNADTLIKQIQQKKTAAILIISLDNDESGSSATQTLIDGFKLLNQPHIVANISGKYKDPNEALTKDREGFIETIRKLQSQTAARPDNVSAYIDNIMQRDIDRMRGAEERKTGFERLDEMSGGLYPGLYVIAATSSLGKTTFSHQIADNLAIAGNEVLFFSMEQSRLELVTKSIARITAQEDISKAVTSLSVRKGYFPDNVRAAISKYKSGVADRLSIIEGNFNCNISFIGEYVRKYIKKNQCKPIIVIDYLQILQPAEDNKHMTTKETVDSTVTELKRISREHDITVFIISSVNRANYLTPIDFESLKESGGIEYTADVIWGLQLQCLNEPLFSEANKIKEKRLRIRQEKAAEPRKIELLCLKNRYGVANYSCGFDYYPKYDLFVQTTPGEFNPYYGENPFEETEPVKKAGRKL</sequence>
<evidence type="ECO:0000256" key="1">
    <source>
        <dbReference type="ARBA" id="ARBA00022478"/>
    </source>
</evidence>
<dbReference type="SMART" id="SM00493">
    <property type="entry name" value="TOPRIM"/>
    <property type="match status" value="1"/>
</dbReference>
<dbReference type="EMBL" id="LN853895">
    <property type="protein sequence ID" value="CRY96928.1"/>
    <property type="molecule type" value="Genomic_DNA"/>
</dbReference>
<feature type="compositionally biased region" description="Basic and acidic residues" evidence="7">
    <location>
        <begin position="122"/>
        <end position="145"/>
    </location>
</feature>
<dbReference type="Gene3D" id="3.40.50.300">
    <property type="entry name" value="P-loop containing nucleotide triphosphate hydrolases"/>
    <property type="match status" value="1"/>
</dbReference>
<dbReference type="InterPro" id="IPR034154">
    <property type="entry name" value="TOPRIM_DnaG/twinkle"/>
</dbReference>
<proteinExistence type="predicted"/>
<dbReference type="GO" id="GO:0006269">
    <property type="term" value="P:DNA replication, synthesis of primer"/>
    <property type="evidence" value="ECO:0007669"/>
    <property type="project" value="UniProtKB-KW"/>
</dbReference>
<evidence type="ECO:0000256" key="2">
    <source>
        <dbReference type="ARBA" id="ARBA00022515"/>
    </source>
</evidence>
<dbReference type="InterPro" id="IPR006171">
    <property type="entry name" value="TOPRIM_dom"/>
</dbReference>
<dbReference type="Gene3D" id="3.90.580.10">
    <property type="entry name" value="Zinc finger, CHC2-type domain"/>
    <property type="match status" value="1"/>
</dbReference>
<protein>
    <recommendedName>
        <fullName evidence="11">SF4 helicase domain-containing protein</fullName>
    </recommendedName>
</protein>
<dbReference type="GO" id="GO:0016779">
    <property type="term" value="F:nucleotidyltransferase activity"/>
    <property type="evidence" value="ECO:0007669"/>
    <property type="project" value="UniProtKB-KW"/>
</dbReference>
<evidence type="ECO:0008006" key="11">
    <source>
        <dbReference type="Google" id="ProtNLM"/>
    </source>
</evidence>
<dbReference type="Gene3D" id="3.40.1360.10">
    <property type="match status" value="1"/>
</dbReference>
<evidence type="ECO:0000259" key="9">
    <source>
        <dbReference type="PROSITE" id="PS51199"/>
    </source>
</evidence>
<keyword evidence="3" id="KW-0808">Transferase</keyword>
<keyword evidence="2" id="KW-0639">Primosome</keyword>
<keyword evidence="4" id="KW-0548">Nucleotidyltransferase</keyword>
<dbReference type="SUPFAM" id="SSF57783">
    <property type="entry name" value="Zinc beta-ribbon"/>
    <property type="match status" value="1"/>
</dbReference>
<organism evidence="10">
    <name type="scientific">uncultured prokaryote</name>
    <dbReference type="NCBI Taxonomy" id="198431"/>
    <lineage>
        <taxon>unclassified sequences</taxon>
        <taxon>environmental samples</taxon>
    </lineage>
</organism>
<geneLocation type="plasmid" evidence="10">
    <name>pRGFK1329</name>
</geneLocation>
<feature type="domain" description="SF4 helicase" evidence="9">
    <location>
        <begin position="385"/>
        <end position="674"/>
    </location>
</feature>
<evidence type="ECO:0000256" key="4">
    <source>
        <dbReference type="ARBA" id="ARBA00022695"/>
    </source>
</evidence>
<dbReference type="GO" id="GO:0005524">
    <property type="term" value="F:ATP binding"/>
    <property type="evidence" value="ECO:0007669"/>
    <property type="project" value="InterPro"/>
</dbReference>
<evidence type="ECO:0000313" key="10">
    <source>
        <dbReference type="EMBL" id="CRY96928.1"/>
    </source>
</evidence>
<dbReference type="InterPro" id="IPR036977">
    <property type="entry name" value="DNA_primase_Znf_CHC2"/>
</dbReference>
<keyword evidence="10" id="KW-0614">Plasmid</keyword>
<reference evidence="10" key="2">
    <citation type="submission" date="2015-07" db="EMBL/GenBank/DDBJ databases">
        <title>Plasmids, circular viruses and viroids from rat gut.</title>
        <authorList>
            <person name="Jorgensen T.J."/>
            <person name="Hansen M.A."/>
            <person name="Xu Z."/>
            <person name="Tabak M.A."/>
            <person name="Sorensen S.J."/>
            <person name="Hansen L.H."/>
        </authorList>
    </citation>
    <scope>NUCLEOTIDE SEQUENCE</scope>
    <source>
        <plasmid evidence="10">pRGFK1329</plasmid>
    </source>
</reference>
<evidence type="ECO:0000256" key="6">
    <source>
        <dbReference type="ARBA" id="ARBA00023163"/>
    </source>
</evidence>
<evidence type="ECO:0000256" key="5">
    <source>
        <dbReference type="ARBA" id="ARBA00022705"/>
    </source>
</evidence>
<dbReference type="GO" id="GO:0003677">
    <property type="term" value="F:DNA binding"/>
    <property type="evidence" value="ECO:0007669"/>
    <property type="project" value="InterPro"/>
</dbReference>
<feature type="domain" description="Toprim" evidence="8">
    <location>
        <begin position="256"/>
        <end position="354"/>
    </location>
</feature>
<dbReference type="SUPFAM" id="SSF56731">
    <property type="entry name" value="DNA primase core"/>
    <property type="match status" value="1"/>
</dbReference>
<dbReference type="GO" id="GO:0003678">
    <property type="term" value="F:DNA helicase activity"/>
    <property type="evidence" value="ECO:0007669"/>
    <property type="project" value="InterPro"/>
</dbReference>
<dbReference type="SUPFAM" id="SSF52540">
    <property type="entry name" value="P-loop containing nucleoside triphosphate hydrolases"/>
    <property type="match status" value="1"/>
</dbReference>
<dbReference type="PROSITE" id="PS50880">
    <property type="entry name" value="TOPRIM"/>
    <property type="match status" value="1"/>
</dbReference>
<keyword evidence="5" id="KW-0235">DNA replication</keyword>
<dbReference type="GO" id="GO:0000428">
    <property type="term" value="C:DNA-directed RNA polymerase complex"/>
    <property type="evidence" value="ECO:0007669"/>
    <property type="project" value="UniProtKB-KW"/>
</dbReference>
<name>A0A0H5Q4Z2_9ZZZZ</name>
<keyword evidence="1" id="KW-0240">DNA-directed RNA polymerase</keyword>
<dbReference type="InterPro" id="IPR007694">
    <property type="entry name" value="DNA_helicase_DnaB-like_C"/>
</dbReference>
<keyword evidence="6" id="KW-0804">Transcription</keyword>
<evidence type="ECO:0000259" key="8">
    <source>
        <dbReference type="PROSITE" id="PS50880"/>
    </source>
</evidence>
<dbReference type="CDD" id="cd01029">
    <property type="entry name" value="TOPRIM_primases"/>
    <property type="match status" value="1"/>
</dbReference>
<dbReference type="GO" id="GO:0008270">
    <property type="term" value="F:zinc ion binding"/>
    <property type="evidence" value="ECO:0007669"/>
    <property type="project" value="InterPro"/>
</dbReference>
<feature type="region of interest" description="Disordered" evidence="7">
    <location>
        <begin position="99"/>
        <end position="145"/>
    </location>
</feature>
<dbReference type="Pfam" id="PF03796">
    <property type="entry name" value="DnaB_C"/>
    <property type="match status" value="1"/>
</dbReference>
<dbReference type="PANTHER" id="PTHR30153">
    <property type="entry name" value="REPLICATIVE DNA HELICASE DNAB"/>
    <property type="match status" value="1"/>
</dbReference>